<evidence type="ECO:0000313" key="1">
    <source>
        <dbReference type="EMBL" id="KAI9900815.1"/>
    </source>
</evidence>
<accession>A0ACC0V4G0</accession>
<name>A0ACC0V4G0_9HYPO</name>
<reference evidence="1" key="1">
    <citation type="submission" date="2022-10" db="EMBL/GenBank/DDBJ databases">
        <title>Complete Genome of Trichothecium roseum strain YXFP-22015, a Plant Pathogen Isolated from Citrus.</title>
        <authorList>
            <person name="Wang Y."/>
            <person name="Zhu L."/>
        </authorList>
    </citation>
    <scope>NUCLEOTIDE SEQUENCE</scope>
    <source>
        <strain evidence="1">YXFP-22015</strain>
    </source>
</reference>
<dbReference type="EMBL" id="CM047943">
    <property type="protein sequence ID" value="KAI9900815.1"/>
    <property type="molecule type" value="Genomic_DNA"/>
</dbReference>
<gene>
    <name evidence="1" type="ORF">N3K66_005077</name>
</gene>
<keyword evidence="2" id="KW-1185">Reference proteome</keyword>
<sequence>MDSVHDFVIVGGGQAGLVVAARLTEDPDVSVLVLEAGGEHTADPRVRTPALWPSLLGSEDFDWDYRTVPQKGLNGKVVPLSQGKLLGGSSAINGQAFVANSKSAVDAWASFGNPGWDWETMAPYYKKFHTLSRPNDAAVKHLRLGYIDDKVRASDGPIQASFPDNVVIHDPLPSAWVDTLGELGYPASGDPFSGTMYGGYINAMSIDPTSRTRSDSATAYLEPAKARKNLHVETGVIVEKIVFDTTSDSPQAKGLEVKKDGKTSVVSASKEIILAAGVFGTPKLLELSGVGGRERLEKLGIKVVVDNPNVGENLQDHPNAGISFEVVDGIQTMDAMSRQEPEAIGAAMQQYATEKTGPFALAGNYAGALVPVKDFTSGPDAETTYKKVMDATATDATPGPFSALHAEYVRSLLSKPEEGSGNLFTYAACGNFVPEGAGADIIHKTGNKGSFFTICAALLFPLSRGSSHINSNNPVDKPTIDPRYMEHPLDIDVLARHLRYINTIAHTAPLNQYLKPDGRRSNGAPKDMNNLDEVKDYVRQAVLSCWHPTSTCAMLPRDKGGVVDSKLGVYGVRGLSIVDSSVLPLTTRGNPQTTVYAIAERAADLIKQRHGIEA</sequence>
<organism evidence="1 2">
    <name type="scientific">Trichothecium roseum</name>
    <dbReference type="NCBI Taxonomy" id="47278"/>
    <lineage>
        <taxon>Eukaryota</taxon>
        <taxon>Fungi</taxon>
        <taxon>Dikarya</taxon>
        <taxon>Ascomycota</taxon>
        <taxon>Pezizomycotina</taxon>
        <taxon>Sordariomycetes</taxon>
        <taxon>Hypocreomycetidae</taxon>
        <taxon>Hypocreales</taxon>
        <taxon>Hypocreales incertae sedis</taxon>
        <taxon>Trichothecium</taxon>
    </lineage>
</organism>
<proteinExistence type="predicted"/>
<evidence type="ECO:0000313" key="2">
    <source>
        <dbReference type="Proteomes" id="UP001163324"/>
    </source>
</evidence>
<protein>
    <submittedName>
        <fullName evidence="1">Uncharacterized protein</fullName>
    </submittedName>
</protein>
<comment type="caution">
    <text evidence="1">The sequence shown here is derived from an EMBL/GenBank/DDBJ whole genome shotgun (WGS) entry which is preliminary data.</text>
</comment>
<dbReference type="Proteomes" id="UP001163324">
    <property type="component" value="Chromosome 4"/>
</dbReference>